<organism evidence="2 3">
    <name type="scientific">Streptomyces millisiae</name>
    <dbReference type="NCBI Taxonomy" id="3075542"/>
    <lineage>
        <taxon>Bacteria</taxon>
        <taxon>Bacillati</taxon>
        <taxon>Actinomycetota</taxon>
        <taxon>Actinomycetes</taxon>
        <taxon>Kitasatosporales</taxon>
        <taxon>Streptomycetaceae</taxon>
        <taxon>Streptomyces</taxon>
    </lineage>
</organism>
<protein>
    <recommendedName>
        <fullName evidence="4">Septum formation-related domain-containing protein</fullName>
    </recommendedName>
</protein>
<reference evidence="3" key="1">
    <citation type="submission" date="2023-07" db="EMBL/GenBank/DDBJ databases">
        <title>30 novel species of actinomycetes from the DSMZ collection.</title>
        <authorList>
            <person name="Nouioui I."/>
        </authorList>
    </citation>
    <scope>NUCLEOTIDE SEQUENCE [LARGE SCALE GENOMIC DNA]</scope>
    <source>
        <strain evidence="3">DSM 44918</strain>
    </source>
</reference>
<evidence type="ECO:0000313" key="3">
    <source>
        <dbReference type="Proteomes" id="UP001183420"/>
    </source>
</evidence>
<evidence type="ECO:0000313" key="2">
    <source>
        <dbReference type="EMBL" id="MDT0317903.1"/>
    </source>
</evidence>
<evidence type="ECO:0008006" key="4">
    <source>
        <dbReference type="Google" id="ProtNLM"/>
    </source>
</evidence>
<dbReference type="EMBL" id="JAVREM010000004">
    <property type="protein sequence ID" value="MDT0317903.1"/>
    <property type="molecule type" value="Genomic_DNA"/>
</dbReference>
<proteinExistence type="predicted"/>
<comment type="caution">
    <text evidence="2">The sequence shown here is derived from an EMBL/GenBank/DDBJ whole genome shotgun (WGS) entry which is preliminary data.</text>
</comment>
<evidence type="ECO:0000256" key="1">
    <source>
        <dbReference type="SAM" id="SignalP"/>
    </source>
</evidence>
<keyword evidence="1" id="KW-0732">Signal</keyword>
<feature type="chain" id="PRO_5045331609" description="Septum formation-related domain-containing protein" evidence="1">
    <location>
        <begin position="22"/>
        <end position="175"/>
    </location>
</feature>
<feature type="signal peptide" evidence="1">
    <location>
        <begin position="1"/>
        <end position="21"/>
    </location>
</feature>
<gene>
    <name evidence="2" type="ORF">RNC47_06040</name>
</gene>
<name>A0ABU2LJZ9_9ACTN</name>
<sequence length="175" mass="18724">MARRSALGFVAALCALILLPAADPGRRSSTEKTDTFLTAETGGVFDLEAGECFTDPAYSDPLGDVTVAYTPCDDHADNQVYGFVTAPEGAFDRPRLASFARETCGRGFDSYWPGGAADGLAFYPVLPTERTWRSGDRTVMCVVYRPAGELTDSLLPLARGGPRCSVLCDSLRIPS</sequence>
<dbReference type="RefSeq" id="WP_311596182.1">
    <property type="nucleotide sequence ID" value="NZ_JAVREM010000004.1"/>
</dbReference>
<dbReference type="Proteomes" id="UP001183420">
    <property type="component" value="Unassembled WGS sequence"/>
</dbReference>
<accession>A0ABU2LJZ9</accession>
<keyword evidence="3" id="KW-1185">Reference proteome</keyword>